<gene>
    <name evidence="2" type="ORF">HBR001_LOCUS799</name>
</gene>
<reference evidence="2" key="1">
    <citation type="submission" date="2022-12" db="EMBL/GenBank/DDBJ databases">
        <authorList>
            <person name="Webb A."/>
        </authorList>
    </citation>
    <scope>NUCLEOTIDE SEQUENCE</scope>
    <source>
        <strain evidence="2">Hp1</strain>
    </source>
</reference>
<evidence type="ECO:0000313" key="3">
    <source>
        <dbReference type="Proteomes" id="UP001162031"/>
    </source>
</evidence>
<protein>
    <recommendedName>
        <fullName evidence="4">RxLR effector candidate protein</fullName>
    </recommendedName>
</protein>
<dbReference type="AlphaFoldDB" id="A0AAV0T414"/>
<dbReference type="Proteomes" id="UP001162031">
    <property type="component" value="Unassembled WGS sequence"/>
</dbReference>
<sequence length="365" mass="41804">MHLYFTVLVASVTTLTSTECRVVASGLRATNTTHLALVSATDKHDTVLTETSPRAPDTMDGEERVIITEIESELPAEVESVLPAEIESVVEYGEDFFGIAHPTQSVTPLSTVLSSERVVWLEQSRVGKIYPGRGEKRILTVDDLSDFFERFHSFEADVESRKLSVSEGINKYGEDVAASYIGGRALVDDKREKHDSFIQHMVEQLLQHWRKQRKLPDDVLRSLKVPTDSFEANISYMLKALERYIELANNFFASHRPVDSAIRTYWTLFQVLLEDMGDAVLSRVLYRTNRDRRSDRDEALWAEMMDDWRRRNLKADDLVTMLELDNTASQSYDVDVAIYEIYTGTKFVDRPKRLEKPIDKKKTLV</sequence>
<accession>A0AAV0T414</accession>
<keyword evidence="1" id="KW-0732">Signal</keyword>
<comment type="caution">
    <text evidence="2">The sequence shown here is derived from an EMBL/GenBank/DDBJ whole genome shotgun (WGS) entry which is preliminary data.</text>
</comment>
<feature type="chain" id="PRO_5044010004" description="RxLR effector candidate protein" evidence="1">
    <location>
        <begin position="21"/>
        <end position="365"/>
    </location>
</feature>
<dbReference type="EMBL" id="CANTFL010000086">
    <property type="protein sequence ID" value="CAI5712197.1"/>
    <property type="molecule type" value="Genomic_DNA"/>
</dbReference>
<proteinExistence type="predicted"/>
<keyword evidence="3" id="KW-1185">Reference proteome</keyword>
<evidence type="ECO:0000256" key="1">
    <source>
        <dbReference type="SAM" id="SignalP"/>
    </source>
</evidence>
<evidence type="ECO:0000313" key="2">
    <source>
        <dbReference type="EMBL" id="CAI5712197.1"/>
    </source>
</evidence>
<name>A0AAV0T414_HYABA</name>
<organism evidence="2 3">
    <name type="scientific">Hyaloperonospora brassicae</name>
    <name type="common">Brassica downy mildew</name>
    <name type="synonym">Peronospora brassicae</name>
    <dbReference type="NCBI Taxonomy" id="162125"/>
    <lineage>
        <taxon>Eukaryota</taxon>
        <taxon>Sar</taxon>
        <taxon>Stramenopiles</taxon>
        <taxon>Oomycota</taxon>
        <taxon>Peronosporomycetes</taxon>
        <taxon>Peronosporales</taxon>
        <taxon>Peronosporaceae</taxon>
        <taxon>Hyaloperonospora</taxon>
    </lineage>
</organism>
<evidence type="ECO:0008006" key="4">
    <source>
        <dbReference type="Google" id="ProtNLM"/>
    </source>
</evidence>
<feature type="signal peptide" evidence="1">
    <location>
        <begin position="1"/>
        <end position="20"/>
    </location>
</feature>